<evidence type="ECO:0000259" key="12">
    <source>
        <dbReference type="Pfam" id="PF06750"/>
    </source>
</evidence>
<dbReference type="AlphaFoldDB" id="A0A840V0H5"/>
<evidence type="ECO:0000256" key="5">
    <source>
        <dbReference type="ARBA" id="ARBA00022692"/>
    </source>
</evidence>
<keyword evidence="9" id="KW-0645">Protease</keyword>
<dbReference type="GO" id="GO:0006465">
    <property type="term" value="P:signal peptide processing"/>
    <property type="evidence" value="ECO:0007669"/>
    <property type="project" value="TreeGrafter"/>
</dbReference>
<evidence type="ECO:0000256" key="10">
    <source>
        <dbReference type="SAM" id="Phobius"/>
    </source>
</evidence>
<dbReference type="GO" id="GO:0004190">
    <property type="term" value="F:aspartic-type endopeptidase activity"/>
    <property type="evidence" value="ECO:0007669"/>
    <property type="project" value="UniProtKB-EC"/>
</dbReference>
<feature type="transmembrane region" description="Helical" evidence="10">
    <location>
        <begin position="131"/>
        <end position="148"/>
    </location>
</feature>
<keyword evidence="7 10" id="KW-0472">Membrane</keyword>
<gene>
    <name evidence="13" type="ORF">HNQ81_002935</name>
</gene>
<dbReference type="InterPro" id="IPR050882">
    <property type="entry name" value="Prepilin_peptidase/N-MTase"/>
</dbReference>
<evidence type="ECO:0000256" key="8">
    <source>
        <dbReference type="RuleBase" id="RU003793"/>
    </source>
</evidence>
<keyword evidence="9 13" id="KW-0808">Transferase</keyword>
<dbReference type="Proteomes" id="UP000539642">
    <property type="component" value="Unassembled WGS sequence"/>
</dbReference>
<keyword evidence="6 10" id="KW-1133">Transmembrane helix</keyword>
<dbReference type="Gene3D" id="1.20.120.1220">
    <property type="match status" value="1"/>
</dbReference>
<organism evidence="13 14">
    <name type="scientific">Desulfoprunum benzoelyticum</name>
    <dbReference type="NCBI Taxonomy" id="1506996"/>
    <lineage>
        <taxon>Bacteria</taxon>
        <taxon>Pseudomonadati</taxon>
        <taxon>Thermodesulfobacteriota</taxon>
        <taxon>Desulfobulbia</taxon>
        <taxon>Desulfobulbales</taxon>
        <taxon>Desulfobulbaceae</taxon>
        <taxon>Desulfoprunum</taxon>
    </lineage>
</organism>
<dbReference type="Pfam" id="PF01478">
    <property type="entry name" value="Peptidase_A24"/>
    <property type="match status" value="1"/>
</dbReference>
<dbReference type="GO" id="GO:0005886">
    <property type="term" value="C:plasma membrane"/>
    <property type="evidence" value="ECO:0007669"/>
    <property type="project" value="UniProtKB-SubCell"/>
</dbReference>
<proteinExistence type="inferred from homology"/>
<name>A0A840V0H5_9BACT</name>
<keyword evidence="14" id="KW-1185">Reference proteome</keyword>
<dbReference type="InterPro" id="IPR000045">
    <property type="entry name" value="Prepilin_IV_endopep_pep"/>
</dbReference>
<dbReference type="PRINTS" id="PR00864">
    <property type="entry name" value="PREPILNPTASE"/>
</dbReference>
<keyword evidence="9 13" id="KW-0378">Hydrolase</keyword>
<protein>
    <recommendedName>
        <fullName evidence="9">Prepilin leader peptidase/N-methyltransferase</fullName>
        <ecNumber evidence="9">2.1.1.-</ecNumber>
        <ecNumber evidence="9">3.4.23.43</ecNumber>
    </recommendedName>
</protein>
<comment type="function">
    <text evidence="9">Plays an essential role in type IV pili and type II pseudopili formation by proteolytically removing the leader sequence from substrate proteins and subsequently monomethylating the alpha-amino group of the newly exposed N-terminal phenylalanine.</text>
</comment>
<keyword evidence="9" id="KW-0511">Multifunctional enzyme</keyword>
<feature type="transmembrane region" description="Helical" evidence="10">
    <location>
        <begin position="195"/>
        <end position="221"/>
    </location>
</feature>
<feature type="transmembrane region" description="Helical" evidence="10">
    <location>
        <begin position="6"/>
        <end position="27"/>
    </location>
</feature>
<evidence type="ECO:0000256" key="4">
    <source>
        <dbReference type="ARBA" id="ARBA00022519"/>
    </source>
</evidence>
<keyword evidence="9 13" id="KW-0489">Methyltransferase</keyword>
<dbReference type="InterPro" id="IPR010627">
    <property type="entry name" value="Prepilin_pept_A24_N"/>
</dbReference>
<feature type="domain" description="Prepilin type IV endopeptidase peptidase" evidence="11">
    <location>
        <begin position="109"/>
        <end position="216"/>
    </location>
</feature>
<comment type="subcellular location">
    <subcellularLocation>
        <location evidence="1">Cell inner membrane</location>
        <topology evidence="1">Multi-pass membrane protein</topology>
    </subcellularLocation>
    <subcellularLocation>
        <location evidence="9">Cell membrane</location>
        <topology evidence="9">Multi-pass membrane protein</topology>
    </subcellularLocation>
</comment>
<dbReference type="RefSeq" id="WP_183351990.1">
    <property type="nucleotide sequence ID" value="NZ_JACHEO010000020.1"/>
</dbReference>
<reference evidence="13 14" key="1">
    <citation type="submission" date="2020-08" db="EMBL/GenBank/DDBJ databases">
        <title>Genomic Encyclopedia of Type Strains, Phase IV (KMG-IV): sequencing the most valuable type-strain genomes for metagenomic binning, comparative biology and taxonomic classification.</title>
        <authorList>
            <person name="Goeker M."/>
        </authorList>
    </citation>
    <scope>NUCLEOTIDE SEQUENCE [LARGE SCALE GENOMIC DNA]</scope>
    <source>
        <strain evidence="13 14">DSM 28570</strain>
    </source>
</reference>
<evidence type="ECO:0000313" key="14">
    <source>
        <dbReference type="Proteomes" id="UP000539642"/>
    </source>
</evidence>
<dbReference type="EC" id="2.1.1.-" evidence="9"/>
<feature type="transmembrane region" description="Helical" evidence="10">
    <location>
        <begin position="154"/>
        <end position="174"/>
    </location>
</feature>
<keyword evidence="3" id="KW-1003">Cell membrane</keyword>
<feature type="domain" description="Prepilin peptidase A24 N-terminal" evidence="12">
    <location>
        <begin position="13"/>
        <end position="97"/>
    </location>
</feature>
<dbReference type="PANTHER" id="PTHR30487">
    <property type="entry name" value="TYPE 4 PREPILIN-LIKE PROTEINS LEADER PEPTIDE-PROCESSING ENZYME"/>
    <property type="match status" value="1"/>
</dbReference>
<evidence type="ECO:0000259" key="11">
    <source>
        <dbReference type="Pfam" id="PF01478"/>
    </source>
</evidence>
<feature type="transmembrane region" description="Helical" evidence="10">
    <location>
        <begin position="227"/>
        <end position="247"/>
    </location>
</feature>
<evidence type="ECO:0000256" key="3">
    <source>
        <dbReference type="ARBA" id="ARBA00022475"/>
    </source>
</evidence>
<sequence>MHSEPLILTFAALFGAIVGSFLNVVIFRLPQPEESIVFPASHCPKCQAGLRWYENIPLLSYIFLGGRCSHCRGRISLQYPLVEAALALLSTAIVYRFGLTVTAGGFFCFSAALLVVIFIDLRHQIIPDMISLPGIVIGFVLSFFSPLISWLDSLLGIVCGGGVLYGIALIYFFLRRQEGMGGGDIKLLAMIGAFLGWQALPFVIFASSMSGAFVGILVMVIERKEGLATRIPFGPFLSLAALLYMLFFQEINALYLSYLDGSLF</sequence>
<dbReference type="EMBL" id="JACHEO010000020">
    <property type="protein sequence ID" value="MBB5349184.1"/>
    <property type="molecule type" value="Genomic_DNA"/>
</dbReference>
<evidence type="ECO:0000256" key="6">
    <source>
        <dbReference type="ARBA" id="ARBA00022989"/>
    </source>
</evidence>
<evidence type="ECO:0000313" key="13">
    <source>
        <dbReference type="EMBL" id="MBB5349184.1"/>
    </source>
</evidence>
<comment type="similarity">
    <text evidence="2 8">Belongs to the peptidase A24 family.</text>
</comment>
<dbReference type="GO" id="GO:0032259">
    <property type="term" value="P:methylation"/>
    <property type="evidence" value="ECO:0007669"/>
    <property type="project" value="UniProtKB-KW"/>
</dbReference>
<dbReference type="InterPro" id="IPR014032">
    <property type="entry name" value="Peptidase_A24A_bac"/>
</dbReference>
<dbReference type="EC" id="3.4.23.43" evidence="9"/>
<dbReference type="PANTHER" id="PTHR30487:SF0">
    <property type="entry name" value="PREPILIN LEADER PEPTIDASE_N-METHYLTRANSFERASE-RELATED"/>
    <property type="match status" value="1"/>
</dbReference>
<evidence type="ECO:0000256" key="9">
    <source>
        <dbReference type="RuleBase" id="RU003794"/>
    </source>
</evidence>
<dbReference type="Pfam" id="PF06750">
    <property type="entry name" value="A24_N_bact"/>
    <property type="match status" value="1"/>
</dbReference>
<keyword evidence="5 9" id="KW-0812">Transmembrane</keyword>
<comment type="catalytic activity">
    <reaction evidence="9">
        <text>Typically cleaves a -Gly-|-Phe- bond to release an N-terminal, basic peptide of 5-8 residues from type IV prepilin, and then N-methylates the new N-terminal amino group, the methyl donor being S-adenosyl-L-methionine.</text>
        <dbReference type="EC" id="3.4.23.43"/>
    </reaction>
</comment>
<evidence type="ECO:0000256" key="2">
    <source>
        <dbReference type="ARBA" id="ARBA00005801"/>
    </source>
</evidence>
<evidence type="ECO:0000256" key="1">
    <source>
        <dbReference type="ARBA" id="ARBA00004429"/>
    </source>
</evidence>
<keyword evidence="4" id="KW-0997">Cell inner membrane</keyword>
<evidence type="ECO:0000256" key="7">
    <source>
        <dbReference type="ARBA" id="ARBA00023136"/>
    </source>
</evidence>
<accession>A0A840V0H5</accession>
<feature type="transmembrane region" description="Helical" evidence="10">
    <location>
        <begin position="101"/>
        <end position="119"/>
    </location>
</feature>
<dbReference type="GO" id="GO:0008168">
    <property type="term" value="F:methyltransferase activity"/>
    <property type="evidence" value="ECO:0007669"/>
    <property type="project" value="UniProtKB-KW"/>
</dbReference>
<comment type="caution">
    <text evidence="13">The sequence shown here is derived from an EMBL/GenBank/DDBJ whole genome shotgun (WGS) entry which is preliminary data.</text>
</comment>